<evidence type="ECO:0000313" key="2">
    <source>
        <dbReference type="EMBL" id="TVP42042.1"/>
    </source>
</evidence>
<dbReference type="PANTHER" id="PTHR43284:SF1">
    <property type="entry name" value="ASPARAGINE SYNTHETASE"/>
    <property type="match status" value="1"/>
</dbReference>
<dbReference type="Proteomes" id="UP000315289">
    <property type="component" value="Unassembled WGS sequence"/>
</dbReference>
<dbReference type="CDD" id="cd01991">
    <property type="entry name" value="Asn_synthase_B_C"/>
    <property type="match status" value="1"/>
</dbReference>
<comment type="caution">
    <text evidence="2">The sequence shown here is derived from an EMBL/GenBank/DDBJ whole genome shotgun (WGS) entry which is preliminary data.</text>
</comment>
<dbReference type="GO" id="GO:0005829">
    <property type="term" value="C:cytosol"/>
    <property type="evidence" value="ECO:0007669"/>
    <property type="project" value="TreeGrafter"/>
</dbReference>
<protein>
    <submittedName>
        <fullName evidence="2">Putative asparagine synthase</fullName>
        <ecNumber evidence="2">6.3.5.4</ecNumber>
    </submittedName>
</protein>
<dbReference type="SUPFAM" id="SSF52402">
    <property type="entry name" value="Adenine nucleotide alpha hydrolases-like"/>
    <property type="match status" value="1"/>
</dbReference>
<dbReference type="EMBL" id="VOAH01000001">
    <property type="protein sequence ID" value="TVP42042.1"/>
    <property type="molecule type" value="Genomic_DNA"/>
</dbReference>
<gene>
    <name evidence="2" type="primary">asnB</name>
    <name evidence="2" type="ORF">NARC_10449</name>
</gene>
<keyword evidence="2" id="KW-0436">Ligase</keyword>
<reference evidence="2 3" key="1">
    <citation type="journal article" date="2019" name="Front. Microbiol.">
        <title>Ammonia Oxidation by the Arctic Terrestrial Thaumarchaeote Candidatus Nitrosocosmicus arcticus Is Stimulated by Increasing Temperatures.</title>
        <authorList>
            <person name="Alves R.J.E."/>
            <person name="Kerou M."/>
            <person name="Zappe A."/>
            <person name="Bittner R."/>
            <person name="Abby S.S."/>
            <person name="Schmidt H.A."/>
            <person name="Pfeifer K."/>
            <person name="Schleper C."/>
        </authorList>
    </citation>
    <scope>NUCLEOTIDE SEQUENCE [LARGE SCALE GENOMIC DNA]</scope>
    <source>
        <strain evidence="2 3">Kfb</strain>
    </source>
</reference>
<dbReference type="InterPro" id="IPR014729">
    <property type="entry name" value="Rossmann-like_a/b/a_fold"/>
</dbReference>
<name>A0A557SZM0_9ARCH</name>
<dbReference type="AlphaFoldDB" id="A0A557SZM0"/>
<dbReference type="PANTHER" id="PTHR43284">
    <property type="entry name" value="ASPARAGINE SYNTHETASE (GLUTAMINE-HYDROLYZING)"/>
    <property type="match status" value="1"/>
</dbReference>
<evidence type="ECO:0000259" key="1">
    <source>
        <dbReference type="Pfam" id="PF00733"/>
    </source>
</evidence>
<feature type="domain" description="Asparagine synthetase" evidence="1">
    <location>
        <begin position="65"/>
        <end position="399"/>
    </location>
</feature>
<dbReference type="InterPro" id="IPR001962">
    <property type="entry name" value="Asn_synthase"/>
</dbReference>
<dbReference type="Gene3D" id="3.40.50.620">
    <property type="entry name" value="HUPs"/>
    <property type="match status" value="1"/>
</dbReference>
<organism evidence="2 3">
    <name type="scientific">Candidatus Nitrosocosmicus arcticus</name>
    <dbReference type="NCBI Taxonomy" id="2035267"/>
    <lineage>
        <taxon>Archaea</taxon>
        <taxon>Nitrososphaerota</taxon>
        <taxon>Nitrososphaeria</taxon>
        <taxon>Nitrososphaerales</taxon>
        <taxon>Nitrososphaeraceae</taxon>
        <taxon>Candidatus Nitrosocosmicus</taxon>
    </lineage>
</organism>
<dbReference type="EC" id="6.3.5.4" evidence="2"/>
<dbReference type="GO" id="GO:0004066">
    <property type="term" value="F:asparagine synthase (glutamine-hydrolyzing) activity"/>
    <property type="evidence" value="ECO:0007669"/>
    <property type="project" value="UniProtKB-EC"/>
</dbReference>
<sequence length="413" mass="48691">MSLILNDTSIVNYLTLRYDPVIDYPDSLTSENFEEKEVKDVRVKIIDIVKRELDLKLSQKKISNISIALSGGIDSGFTLAMIRKFFPQLKIDSICVGFGDNDDEICRAREIAEKYDSRFHELMIENVLEDLPKLISIAGVPKWNLYQYYPLEKAKSFSDVFFSGDGGDEIFGGYVFRYKKFLDKLKKVHNPNWIDKSRIYLECHERDWVPDQDKIFNKKLNFSWLKIYENFRTYFENNLYPLNQVFLADFNGKLLHDWIPSNHEFGKYLNLNINSLFLNPEMIALSTKLHWEVKYDYEKDIGKLPLLSILNDYLGFNNFHNIKKGFSLDLLNLWKNYGREIVLHYLHKDSDVVKNNIINIEWIDKAIRLVDESLNYNYNMRIRYISKLLSVLSLEIWHQLTVSAKLKPSSKLK</sequence>
<accession>A0A557SZM0</accession>
<dbReference type="GO" id="GO:0006529">
    <property type="term" value="P:asparagine biosynthetic process"/>
    <property type="evidence" value="ECO:0007669"/>
    <property type="project" value="InterPro"/>
</dbReference>
<proteinExistence type="predicted"/>
<evidence type="ECO:0000313" key="3">
    <source>
        <dbReference type="Proteomes" id="UP000315289"/>
    </source>
</evidence>
<dbReference type="Pfam" id="PF00733">
    <property type="entry name" value="Asn_synthase"/>
    <property type="match status" value="1"/>
</dbReference>
<dbReference type="InterPro" id="IPR051786">
    <property type="entry name" value="ASN_synthetase/amidase"/>
</dbReference>
<keyword evidence="3" id="KW-1185">Reference proteome</keyword>